<feature type="region of interest" description="Disordered" evidence="5">
    <location>
        <begin position="1"/>
        <end position="37"/>
    </location>
</feature>
<dbReference type="GO" id="GO:0048284">
    <property type="term" value="P:organelle fusion"/>
    <property type="evidence" value="ECO:0007669"/>
    <property type="project" value="TreeGrafter"/>
</dbReference>
<feature type="coiled-coil region" evidence="4">
    <location>
        <begin position="1142"/>
        <end position="1191"/>
    </location>
</feature>
<keyword evidence="3" id="KW-0862">Zinc</keyword>
<dbReference type="InterPro" id="IPR007810">
    <property type="entry name" value="Pep3/Vps18_beta-prop"/>
</dbReference>
<proteinExistence type="predicted"/>
<dbReference type="SUPFAM" id="SSF82171">
    <property type="entry name" value="DPP6 N-terminal domain-like"/>
    <property type="match status" value="1"/>
</dbReference>
<dbReference type="PANTHER" id="PTHR23323">
    <property type="entry name" value="VACUOLAR PROTEIN SORTING-ASSOCIATED PROTEIN"/>
    <property type="match status" value="1"/>
</dbReference>
<reference evidence="7 8" key="1">
    <citation type="journal article" date="2021" name="Sci. Rep.">
        <title>The genome of the diatom Chaetoceros tenuissimus carries an ancient integrated fragment of an extant virus.</title>
        <authorList>
            <person name="Hongo Y."/>
            <person name="Kimura K."/>
            <person name="Takaki Y."/>
            <person name="Yoshida Y."/>
            <person name="Baba S."/>
            <person name="Kobayashi G."/>
            <person name="Nagasaki K."/>
            <person name="Hano T."/>
            <person name="Tomaru Y."/>
        </authorList>
    </citation>
    <scope>NUCLEOTIDE SEQUENCE [LARGE SCALE GENOMIC DNA]</scope>
    <source>
        <strain evidence="7 8">NIES-3715</strain>
    </source>
</reference>
<evidence type="ECO:0000256" key="4">
    <source>
        <dbReference type="SAM" id="Coils"/>
    </source>
</evidence>
<dbReference type="GO" id="GO:0007032">
    <property type="term" value="P:endosome organization"/>
    <property type="evidence" value="ECO:0007669"/>
    <property type="project" value="TreeGrafter"/>
</dbReference>
<organism evidence="7 8">
    <name type="scientific">Chaetoceros tenuissimus</name>
    <dbReference type="NCBI Taxonomy" id="426638"/>
    <lineage>
        <taxon>Eukaryota</taxon>
        <taxon>Sar</taxon>
        <taxon>Stramenopiles</taxon>
        <taxon>Ochrophyta</taxon>
        <taxon>Bacillariophyta</taxon>
        <taxon>Coscinodiscophyceae</taxon>
        <taxon>Chaetocerotophycidae</taxon>
        <taxon>Chaetocerotales</taxon>
        <taxon>Chaetocerotaceae</taxon>
        <taxon>Chaetoceros</taxon>
    </lineage>
</organism>
<dbReference type="GO" id="GO:0007033">
    <property type="term" value="P:vacuole organization"/>
    <property type="evidence" value="ECO:0007669"/>
    <property type="project" value="TreeGrafter"/>
</dbReference>
<evidence type="ECO:0000313" key="7">
    <source>
        <dbReference type="EMBL" id="GFH48595.1"/>
    </source>
</evidence>
<dbReference type="AlphaFoldDB" id="A0AAD3CP02"/>
<keyword evidence="1" id="KW-0479">Metal-binding</keyword>
<evidence type="ECO:0000256" key="1">
    <source>
        <dbReference type="ARBA" id="ARBA00022723"/>
    </source>
</evidence>
<dbReference type="PANTHER" id="PTHR23323:SF26">
    <property type="entry name" value="VACUOLAR PROTEIN SORTING-ASSOCIATED PROTEIN 18 HOMOLOG"/>
    <property type="match status" value="1"/>
</dbReference>
<keyword evidence="8" id="KW-1185">Reference proteome</keyword>
<evidence type="ECO:0000256" key="5">
    <source>
        <dbReference type="SAM" id="MobiDB-lite"/>
    </source>
</evidence>
<protein>
    <recommendedName>
        <fullName evidence="6">Pep3/Vps18 beta-propeller domain-containing protein</fullName>
    </recommendedName>
</protein>
<dbReference type="GO" id="GO:0030897">
    <property type="term" value="C:HOPS complex"/>
    <property type="evidence" value="ECO:0007669"/>
    <property type="project" value="TreeGrafter"/>
</dbReference>
<keyword evidence="4" id="KW-0175">Coiled coil</keyword>
<sequence>MSTNPFDDAPSTGSRRMNPSSTTRKGMQKIQNSEREDPIFEARHIEWPLPSVLPAFPEEPLTTAPTDKSGVLGGFVGKFMTGQNQTEKDTFDPKLTGNRPLKAPRLHCTAAANGLIVSVIECGSVSSANHLRLLSRWNVRRNTHEWLLVPNTVHGPSNSTSSTSTAKKGRITHVFLDPTGSHALLSGANGDLYYSHTSGKSVRKLKGFGLNTDGSGSFRPGKAWREVTSLKTGSSQKESAVQLGLTPGCYITSVAWSPNGTERASSTILLGSSFGEIYQYEIEADEDEGSTSGTSEEKLPSLMVRLNETESGTGTGTSSGIVSGLHFSLGEDDNSGSVVLAATSGVNKQTRLHSYLSTGKTDRYDGNTSKLQNVFSSGDNKSTRSFFELPGSINYAHLHVYDTCFALRTETGIYHGTIDQSNGRNVPWNKRGNGIVDAGMFMYEGSSLPISIAITPYHFITLSDSNEVRFINRVAKKTIQKERLDWVAMAQASGSNIHSDSGILSGQSELIMDVRRPDQVWLRKSRSLIHISSTREDRDVWKFSLDACLKGTSSGAFTTPHASMRRLNDDKFMDSEFEHTKSLCSNGIQKAVVNAARAEFHLSHGRIELAAKYMAQCPPTLKPFAETAIRLALPAIGIKDKKAIGESNLAKEALKGGNAGLIAYLSDKMRSAKARNDEVACTMLGAWLVELYLAEREENEKSDISEKRNDTQLMMQNFLTSNTYNMDAKTILRIMCSHNVAASECSLYAASAGDIGTAVNASLCDPNYKNGAIEALRVLNDAPIEQAEPYYYKHSFVLLCRAPMESAKAFLGRFRDGLSAAKLLPTFMRYEKKRLDASKEAKKELTTENQIKIAESKITSGVVEVKLDDSDKEFVNDGFASITYLEGVIALGCKSTAIFNYLVSLYIELEDEAPLYQFLSKHISNAASVPGLNPRQKSPLDLPRALRIVLQSGRHFRSVIKLYIGLGMRQRAVELAIKVDPVLAKELTRDSVEREEKKRLWLMIAKNAAEEDSGSDENIVSRVLNVLDECGPDILSIEDVLPFLPDVAQIDEFKDEICLALTSYSSRIEDFLKDMNEYDITCNGLRDEIRQLGEYTSEMKIDAKCAFTEKSVVNENSPFYVFPSGFVALESALKEEVLPYLNEDQKNLLSSIDKEMVDLQKKLENLPSDNSDEMKMEDKEIESRINELQCQMDGLIAAECPLTGSIMVESIDKCFCDSKEDELYISCDSLIIEA</sequence>
<feature type="compositionally biased region" description="Polar residues" evidence="5">
    <location>
        <begin position="1"/>
        <end position="31"/>
    </location>
</feature>
<dbReference type="GO" id="GO:0030674">
    <property type="term" value="F:protein-macromolecule adaptor activity"/>
    <property type="evidence" value="ECO:0007669"/>
    <property type="project" value="TreeGrafter"/>
</dbReference>
<dbReference type="GO" id="GO:0008270">
    <property type="term" value="F:zinc ion binding"/>
    <property type="evidence" value="ECO:0007669"/>
    <property type="project" value="UniProtKB-KW"/>
</dbReference>
<dbReference type="EMBL" id="BLLK01000029">
    <property type="protein sequence ID" value="GFH48595.1"/>
    <property type="molecule type" value="Genomic_DNA"/>
</dbReference>
<gene>
    <name evidence="7" type="ORF">CTEN210_05071</name>
</gene>
<dbReference type="Proteomes" id="UP001054902">
    <property type="component" value="Unassembled WGS sequence"/>
</dbReference>
<dbReference type="GO" id="GO:0005768">
    <property type="term" value="C:endosome"/>
    <property type="evidence" value="ECO:0007669"/>
    <property type="project" value="TreeGrafter"/>
</dbReference>
<evidence type="ECO:0000256" key="3">
    <source>
        <dbReference type="ARBA" id="ARBA00022833"/>
    </source>
</evidence>
<name>A0AAD3CP02_9STRA</name>
<dbReference type="Pfam" id="PF05131">
    <property type="entry name" value="Pep3_Vps18"/>
    <property type="match status" value="1"/>
</dbReference>
<keyword evidence="2" id="KW-0863">Zinc-finger</keyword>
<dbReference type="GO" id="GO:0006904">
    <property type="term" value="P:vesicle docking involved in exocytosis"/>
    <property type="evidence" value="ECO:0007669"/>
    <property type="project" value="TreeGrafter"/>
</dbReference>
<feature type="domain" description="Pep3/Vps18 beta-propeller" evidence="6">
    <location>
        <begin position="166"/>
        <end position="484"/>
    </location>
</feature>
<evidence type="ECO:0000256" key="2">
    <source>
        <dbReference type="ARBA" id="ARBA00022771"/>
    </source>
</evidence>
<accession>A0AAD3CP02</accession>
<evidence type="ECO:0000313" key="8">
    <source>
        <dbReference type="Proteomes" id="UP001054902"/>
    </source>
</evidence>
<comment type="caution">
    <text evidence="7">The sequence shown here is derived from an EMBL/GenBank/DDBJ whole genome shotgun (WGS) entry which is preliminary data.</text>
</comment>
<evidence type="ECO:0000259" key="6">
    <source>
        <dbReference type="Pfam" id="PF05131"/>
    </source>
</evidence>